<protein>
    <recommendedName>
        <fullName evidence="3">ABC transporter</fullName>
    </recommendedName>
</protein>
<keyword evidence="2" id="KW-1185">Reference proteome</keyword>
<dbReference type="Proteomes" id="UP000598996">
    <property type="component" value="Unassembled WGS sequence"/>
</dbReference>
<gene>
    <name evidence="1" type="ORF">JKJ07_27235</name>
</gene>
<dbReference type="SUPFAM" id="SSF50998">
    <property type="entry name" value="Quinoprotein alcohol dehydrogenase-like"/>
    <property type="match status" value="1"/>
</dbReference>
<dbReference type="EMBL" id="JAENHO010000008">
    <property type="protein sequence ID" value="MBL7258005.1"/>
    <property type="molecule type" value="Genomic_DNA"/>
</dbReference>
<organism evidence="1 2">
    <name type="scientific">Paractinoplanes lichenicola</name>
    <dbReference type="NCBI Taxonomy" id="2802976"/>
    <lineage>
        <taxon>Bacteria</taxon>
        <taxon>Bacillati</taxon>
        <taxon>Actinomycetota</taxon>
        <taxon>Actinomycetes</taxon>
        <taxon>Micromonosporales</taxon>
        <taxon>Micromonosporaceae</taxon>
        <taxon>Paractinoplanes</taxon>
    </lineage>
</organism>
<dbReference type="PROSITE" id="PS51257">
    <property type="entry name" value="PROKAR_LIPOPROTEIN"/>
    <property type="match status" value="1"/>
</dbReference>
<dbReference type="InterPro" id="IPR015943">
    <property type="entry name" value="WD40/YVTN_repeat-like_dom_sf"/>
</dbReference>
<reference evidence="1 2" key="1">
    <citation type="submission" date="2021-01" db="EMBL/GenBank/DDBJ databases">
        <title>Actinoplanes sp. nov. LDG1-01 isolated from lichen.</title>
        <authorList>
            <person name="Saeng-In P."/>
            <person name="Phongsopitanun W."/>
            <person name="Kanchanasin P."/>
            <person name="Yuki M."/>
            <person name="Kudo T."/>
            <person name="Ohkuma M."/>
            <person name="Tanasupawat S."/>
        </authorList>
    </citation>
    <scope>NUCLEOTIDE SEQUENCE [LARGE SCALE GENOMIC DNA]</scope>
    <source>
        <strain evidence="1 2">LDG1-01</strain>
    </source>
</reference>
<comment type="caution">
    <text evidence="1">The sequence shown here is derived from an EMBL/GenBank/DDBJ whole genome shotgun (WGS) entry which is preliminary data.</text>
</comment>
<name>A0ABS1VU44_9ACTN</name>
<evidence type="ECO:0008006" key="3">
    <source>
        <dbReference type="Google" id="ProtNLM"/>
    </source>
</evidence>
<evidence type="ECO:0000313" key="2">
    <source>
        <dbReference type="Proteomes" id="UP000598996"/>
    </source>
</evidence>
<sequence length="384" mass="39763">MVRKVVVVVGLVLAVAGCGPGEEGGEERPHGYVAGAEELPEAQVAIAYAAVGARQLSLLDLAGGSEEQVGLSIGVEELAEDGRLVYAGDGDRTLEIVDTGVWTVDHTDHVHYYRAAARTVGAVALDARVVSVVGAEAHTAIGTADGRVTVLDRRKLEGGAVSEVVTVDSGSSTGLAVPYGETLLVAVGDEKGRPASRIVAMGYDGRETGALRVPCVAPRGAAVLRGGVVIACEDSVVRIKGDTSEVLESEVGPVAGTGFGYRPRSNEAAVGDGRGVWSVNASKVTLRHVPANGRELVAAVSPADGRTVLALDDDGTLISYDLTTGRAIAEAPLRAATVTLDVNRAYVTQPEAQAIVEVDYQDRLRTARTFPASQRPDLAVEVGR</sequence>
<proteinExistence type="predicted"/>
<dbReference type="Gene3D" id="2.130.10.10">
    <property type="entry name" value="YVTN repeat-like/Quinoprotein amine dehydrogenase"/>
    <property type="match status" value="1"/>
</dbReference>
<evidence type="ECO:0000313" key="1">
    <source>
        <dbReference type="EMBL" id="MBL7258005.1"/>
    </source>
</evidence>
<accession>A0ABS1VU44</accession>
<dbReference type="InterPro" id="IPR011047">
    <property type="entry name" value="Quinoprotein_ADH-like_sf"/>
</dbReference>